<evidence type="ECO:0000256" key="3">
    <source>
        <dbReference type="ARBA" id="ARBA00022737"/>
    </source>
</evidence>
<dbReference type="SMART" id="SM00369">
    <property type="entry name" value="LRR_TYP"/>
    <property type="match status" value="7"/>
</dbReference>
<name>A0A6L2PCS0_COPFO</name>
<proteinExistence type="predicted"/>
<keyword evidence="5" id="KW-0472">Membrane</keyword>
<dbReference type="GO" id="GO:0031012">
    <property type="term" value="C:extracellular matrix"/>
    <property type="evidence" value="ECO:0007669"/>
    <property type="project" value="TreeGrafter"/>
</dbReference>
<keyword evidence="5" id="KW-1133">Transmembrane helix</keyword>
<dbReference type="InParanoid" id="A0A6L2PCS0"/>
<keyword evidence="1" id="KW-0433">Leucine-rich repeat</keyword>
<feature type="transmembrane region" description="Helical" evidence="5">
    <location>
        <begin position="326"/>
        <end position="351"/>
    </location>
</feature>
<dbReference type="EMBL" id="BLKM01000120">
    <property type="protein sequence ID" value="GFG29230.1"/>
    <property type="molecule type" value="Genomic_DNA"/>
</dbReference>
<dbReference type="InterPro" id="IPR050328">
    <property type="entry name" value="Dev_Immune_Receptor"/>
</dbReference>
<dbReference type="Gene3D" id="3.80.10.10">
    <property type="entry name" value="Ribonuclease Inhibitor"/>
    <property type="match status" value="2"/>
</dbReference>
<dbReference type="AlphaFoldDB" id="A0A6L2PCS0"/>
<dbReference type="InterPro" id="IPR003591">
    <property type="entry name" value="Leu-rich_rpt_typical-subtyp"/>
</dbReference>
<keyword evidence="7" id="KW-1185">Reference proteome</keyword>
<accession>A0A6L2PCS0</accession>
<evidence type="ECO:0000256" key="4">
    <source>
        <dbReference type="SAM" id="MobiDB-lite"/>
    </source>
</evidence>
<evidence type="ECO:0000256" key="5">
    <source>
        <dbReference type="SAM" id="Phobius"/>
    </source>
</evidence>
<protein>
    <recommendedName>
        <fullName evidence="8">LRRCT domain-containing protein</fullName>
    </recommendedName>
</protein>
<dbReference type="InterPro" id="IPR001611">
    <property type="entry name" value="Leu-rich_rpt"/>
</dbReference>
<organism evidence="6 7">
    <name type="scientific">Coptotermes formosanus</name>
    <name type="common">Formosan subterranean termite</name>
    <dbReference type="NCBI Taxonomy" id="36987"/>
    <lineage>
        <taxon>Eukaryota</taxon>
        <taxon>Metazoa</taxon>
        <taxon>Ecdysozoa</taxon>
        <taxon>Arthropoda</taxon>
        <taxon>Hexapoda</taxon>
        <taxon>Insecta</taxon>
        <taxon>Pterygota</taxon>
        <taxon>Neoptera</taxon>
        <taxon>Polyneoptera</taxon>
        <taxon>Dictyoptera</taxon>
        <taxon>Blattodea</taxon>
        <taxon>Blattoidea</taxon>
        <taxon>Termitoidae</taxon>
        <taxon>Rhinotermitidae</taxon>
        <taxon>Coptotermes</taxon>
    </lineage>
</organism>
<dbReference type="PANTHER" id="PTHR24373:SF370">
    <property type="entry name" value="FISH-LIPS, ISOFORM E"/>
    <property type="match status" value="1"/>
</dbReference>
<dbReference type="Pfam" id="PF13855">
    <property type="entry name" value="LRR_8"/>
    <property type="match status" value="2"/>
</dbReference>
<keyword evidence="3" id="KW-0677">Repeat</keyword>
<keyword evidence="2" id="KW-0732">Signal</keyword>
<dbReference type="Proteomes" id="UP000502823">
    <property type="component" value="Unassembled WGS sequence"/>
</dbReference>
<keyword evidence="5" id="KW-0812">Transmembrane</keyword>
<evidence type="ECO:0000256" key="1">
    <source>
        <dbReference type="ARBA" id="ARBA00022614"/>
    </source>
</evidence>
<feature type="region of interest" description="Disordered" evidence="4">
    <location>
        <begin position="372"/>
        <end position="392"/>
    </location>
</feature>
<evidence type="ECO:0000313" key="6">
    <source>
        <dbReference type="EMBL" id="GFG29230.1"/>
    </source>
</evidence>
<evidence type="ECO:0000313" key="7">
    <source>
        <dbReference type="Proteomes" id="UP000502823"/>
    </source>
</evidence>
<dbReference type="PRINTS" id="PR00019">
    <property type="entry name" value="LEURICHRPT"/>
</dbReference>
<dbReference type="PROSITE" id="PS51450">
    <property type="entry name" value="LRR"/>
    <property type="match status" value="3"/>
</dbReference>
<evidence type="ECO:0008006" key="8">
    <source>
        <dbReference type="Google" id="ProtNLM"/>
    </source>
</evidence>
<sequence>MGQCPLQCSCSVVHSADCINSSLTEIPKSGFNQHLTQLNASKNRITILSKDSLRNIQQLTHLNLSYNSINSINSQAFMTLKHLNSLDLSSNNITSMDSGTFMYNKKLEWLSLANNPMFTLPNRGFYLPHLLFWNLSYCSIQNIRLDTFKQIKELRQLYLHNNEIVSLNNDVFQPLKKLQTLDLCYNALQNIDARVFSRLSELRSLSLCYNNVSRINTTLLDTVTRIGNVDLEGNPWICDCEYADVYFSCTKAKKCSLNLICEFPDNLKQRQWNVIDTLGCTPTTLPNTEKSWSEEETVTTTDQTTEPIWQTVSSQQQQVSLEQDPWLGVMIGLSVGCAVVLLCIIVLWIIIHMHKPTRHTNVKEECGDFSVSTGNPHNENDYGQLGRRETEF</sequence>
<reference evidence="7" key="1">
    <citation type="submission" date="2020-01" db="EMBL/GenBank/DDBJ databases">
        <title>Draft genome sequence of the Termite Coptotermes fromosanus.</title>
        <authorList>
            <person name="Itakura S."/>
            <person name="Yosikawa Y."/>
            <person name="Umezawa K."/>
        </authorList>
    </citation>
    <scope>NUCLEOTIDE SEQUENCE [LARGE SCALE GENOMIC DNA]</scope>
</reference>
<gene>
    <name evidence="6" type="ORF">Cfor_09749</name>
</gene>
<dbReference type="InterPro" id="IPR032675">
    <property type="entry name" value="LRR_dom_sf"/>
</dbReference>
<dbReference type="PANTHER" id="PTHR24373">
    <property type="entry name" value="SLIT RELATED LEUCINE-RICH REPEAT NEURONAL PROTEIN"/>
    <property type="match status" value="1"/>
</dbReference>
<comment type="caution">
    <text evidence="6">The sequence shown here is derived from an EMBL/GenBank/DDBJ whole genome shotgun (WGS) entry which is preliminary data.</text>
</comment>
<dbReference type="SUPFAM" id="SSF52058">
    <property type="entry name" value="L domain-like"/>
    <property type="match status" value="1"/>
</dbReference>
<dbReference type="GO" id="GO:0005615">
    <property type="term" value="C:extracellular space"/>
    <property type="evidence" value="ECO:0007669"/>
    <property type="project" value="TreeGrafter"/>
</dbReference>
<evidence type="ECO:0000256" key="2">
    <source>
        <dbReference type="ARBA" id="ARBA00022729"/>
    </source>
</evidence>
<dbReference type="OrthoDB" id="8023798at2759"/>